<feature type="transmembrane region" description="Helical" evidence="12">
    <location>
        <begin position="280"/>
        <end position="297"/>
    </location>
</feature>
<evidence type="ECO:0000256" key="3">
    <source>
        <dbReference type="ARBA" id="ARBA00022692"/>
    </source>
</evidence>
<evidence type="ECO:0000256" key="5">
    <source>
        <dbReference type="ARBA" id="ARBA00022989"/>
    </source>
</evidence>
<name>A0A139AUN8_GONPJ</name>
<comment type="subcellular location">
    <subcellularLocation>
        <location evidence="1">Membrane</location>
        <topology evidence="1">Multi-pass membrane protein</topology>
    </subcellularLocation>
</comment>
<dbReference type="InterPro" id="IPR036770">
    <property type="entry name" value="Ankyrin_rpt-contain_sf"/>
</dbReference>
<keyword evidence="9" id="KW-0449">Lipoprotein</keyword>
<feature type="repeat" description="ANK" evidence="11">
    <location>
        <begin position="176"/>
        <end position="208"/>
    </location>
</feature>
<feature type="repeat" description="ANK" evidence="11">
    <location>
        <begin position="109"/>
        <end position="141"/>
    </location>
</feature>
<dbReference type="SUPFAM" id="SSF48403">
    <property type="entry name" value="Ankyrin repeat"/>
    <property type="match status" value="1"/>
</dbReference>
<organism evidence="14 15">
    <name type="scientific">Gonapodya prolifera (strain JEL478)</name>
    <name type="common">Monoblepharis prolifera</name>
    <dbReference type="NCBI Taxonomy" id="1344416"/>
    <lineage>
        <taxon>Eukaryota</taxon>
        <taxon>Fungi</taxon>
        <taxon>Fungi incertae sedis</taxon>
        <taxon>Chytridiomycota</taxon>
        <taxon>Chytridiomycota incertae sedis</taxon>
        <taxon>Monoblepharidomycetes</taxon>
        <taxon>Monoblepharidales</taxon>
        <taxon>Gonapodyaceae</taxon>
        <taxon>Gonapodya</taxon>
    </lineage>
</organism>
<proteinExistence type="inferred from homology"/>
<keyword evidence="6 11" id="KW-0040">ANK repeat</keyword>
<dbReference type="InterPro" id="IPR002110">
    <property type="entry name" value="Ankyrin_rpt"/>
</dbReference>
<comment type="domain">
    <text evidence="12">The DHHC domain is required for palmitoyltransferase activity.</text>
</comment>
<evidence type="ECO:0000256" key="7">
    <source>
        <dbReference type="ARBA" id="ARBA00023136"/>
    </source>
</evidence>
<dbReference type="PANTHER" id="PTHR24161:SF85">
    <property type="entry name" value="PALMITOYLTRANSFERASE HIP14"/>
    <property type="match status" value="1"/>
</dbReference>
<dbReference type="PROSITE" id="PS50297">
    <property type="entry name" value="ANK_REP_REGION"/>
    <property type="match status" value="4"/>
</dbReference>
<keyword evidence="15" id="KW-1185">Reference proteome</keyword>
<keyword evidence="3 12" id="KW-0812">Transmembrane</keyword>
<evidence type="ECO:0000256" key="11">
    <source>
        <dbReference type="PROSITE-ProRule" id="PRU00023"/>
    </source>
</evidence>
<dbReference type="OMA" id="FWVGFRY"/>
<keyword evidence="8" id="KW-0564">Palmitate</keyword>
<dbReference type="EC" id="2.3.1.225" evidence="12"/>
<evidence type="ECO:0000256" key="2">
    <source>
        <dbReference type="ARBA" id="ARBA00010104"/>
    </source>
</evidence>
<evidence type="ECO:0000256" key="4">
    <source>
        <dbReference type="ARBA" id="ARBA00022737"/>
    </source>
</evidence>
<keyword evidence="12" id="KW-0012">Acyltransferase</keyword>
<dbReference type="PROSITE" id="PS50216">
    <property type="entry name" value="DHHC"/>
    <property type="match status" value="1"/>
</dbReference>
<dbReference type="Pfam" id="PF12796">
    <property type="entry name" value="Ank_2"/>
    <property type="match status" value="2"/>
</dbReference>
<dbReference type="EMBL" id="KQ965735">
    <property type="protein sequence ID" value="KXS20428.1"/>
    <property type="molecule type" value="Genomic_DNA"/>
</dbReference>
<dbReference type="InterPro" id="IPR001594">
    <property type="entry name" value="Palmitoyltrfase_DHHC"/>
</dbReference>
<comment type="similarity">
    <text evidence="2">Belongs to the DHHC palmitoyltransferase family. AKR/ZDHHC17 subfamily.</text>
</comment>
<feature type="transmembrane region" description="Helical" evidence="12">
    <location>
        <begin position="348"/>
        <end position="368"/>
    </location>
</feature>
<feature type="transmembrane region" description="Helical" evidence="12">
    <location>
        <begin position="254"/>
        <end position="274"/>
    </location>
</feature>
<evidence type="ECO:0000256" key="10">
    <source>
        <dbReference type="ARBA" id="ARBA00048048"/>
    </source>
</evidence>
<evidence type="ECO:0000313" key="14">
    <source>
        <dbReference type="EMBL" id="KXS20428.1"/>
    </source>
</evidence>
<dbReference type="GO" id="GO:0019706">
    <property type="term" value="F:protein-cysteine S-palmitoyltransferase activity"/>
    <property type="evidence" value="ECO:0007669"/>
    <property type="project" value="UniProtKB-EC"/>
</dbReference>
<feature type="domain" description="Palmitoyltransferase DHHC" evidence="13">
    <location>
        <begin position="402"/>
        <end position="539"/>
    </location>
</feature>
<evidence type="ECO:0000256" key="8">
    <source>
        <dbReference type="ARBA" id="ARBA00023139"/>
    </source>
</evidence>
<feature type="transmembrane region" description="Helical" evidence="12">
    <location>
        <begin position="449"/>
        <end position="471"/>
    </location>
</feature>
<evidence type="ECO:0000256" key="9">
    <source>
        <dbReference type="ARBA" id="ARBA00023288"/>
    </source>
</evidence>
<feature type="repeat" description="ANK" evidence="11">
    <location>
        <begin position="79"/>
        <end position="108"/>
    </location>
</feature>
<protein>
    <recommendedName>
        <fullName evidence="12">Palmitoyltransferase</fullName>
        <ecNumber evidence="12">2.3.1.225</ecNumber>
    </recommendedName>
</protein>
<dbReference type="OrthoDB" id="6781668at2759"/>
<reference evidence="14 15" key="1">
    <citation type="journal article" date="2015" name="Genome Biol. Evol.">
        <title>Phylogenomic analyses indicate that early fungi evolved digesting cell walls of algal ancestors of land plants.</title>
        <authorList>
            <person name="Chang Y."/>
            <person name="Wang S."/>
            <person name="Sekimoto S."/>
            <person name="Aerts A.L."/>
            <person name="Choi C."/>
            <person name="Clum A."/>
            <person name="LaButti K.M."/>
            <person name="Lindquist E.A."/>
            <person name="Yee Ngan C."/>
            <person name="Ohm R.A."/>
            <person name="Salamov A.A."/>
            <person name="Grigoriev I.V."/>
            <person name="Spatafora J.W."/>
            <person name="Berbee M.L."/>
        </authorList>
    </citation>
    <scope>NUCLEOTIDE SEQUENCE [LARGE SCALE GENOMIC DNA]</scope>
    <source>
        <strain evidence="14 15">JEL478</strain>
    </source>
</reference>
<dbReference type="GO" id="GO:0016020">
    <property type="term" value="C:membrane"/>
    <property type="evidence" value="ECO:0007669"/>
    <property type="project" value="UniProtKB-SubCell"/>
</dbReference>
<dbReference type="PANTHER" id="PTHR24161">
    <property type="entry name" value="ANK_REP_REGION DOMAIN-CONTAINING PROTEIN-RELATED"/>
    <property type="match status" value="1"/>
</dbReference>
<feature type="repeat" description="ANK" evidence="11">
    <location>
        <begin position="42"/>
        <end position="74"/>
    </location>
</feature>
<dbReference type="STRING" id="1344416.A0A139AUN8"/>
<evidence type="ECO:0000313" key="15">
    <source>
        <dbReference type="Proteomes" id="UP000070544"/>
    </source>
</evidence>
<dbReference type="SMART" id="SM00248">
    <property type="entry name" value="ANK"/>
    <property type="match status" value="6"/>
</dbReference>
<keyword evidence="7 12" id="KW-0472">Membrane</keyword>
<gene>
    <name evidence="14" type="ORF">M427DRAFT_94248</name>
</gene>
<evidence type="ECO:0000256" key="1">
    <source>
        <dbReference type="ARBA" id="ARBA00004141"/>
    </source>
</evidence>
<evidence type="ECO:0000256" key="6">
    <source>
        <dbReference type="ARBA" id="ARBA00023043"/>
    </source>
</evidence>
<evidence type="ECO:0000259" key="13">
    <source>
        <dbReference type="Pfam" id="PF01529"/>
    </source>
</evidence>
<dbReference type="AlphaFoldDB" id="A0A139AUN8"/>
<keyword evidence="12" id="KW-0808">Transferase</keyword>
<feature type="transmembrane region" description="Helical" evidence="12">
    <location>
        <begin position="503"/>
        <end position="522"/>
    </location>
</feature>
<sequence length="554" mass="62916">MAPNGAPADGPSLFQAAQQGNLTRVQYLIESGHSNASDRDEQNVTALHWAAINNHLRISQYLIDNKAEVDAKGGDLVATPLHWATRSGYMQMVTLLIQNGANPNERDNQGYNAMHLAAHGGHSMLLLYLVAYGMEVDTLDTMGRTPLMWVCYMGTSMDAFDILIRLNADLDRLDSTSFTALHWALVTSHLEMARKLVHLGARTDLRDSNGKTPLDWATERSLLAQYQSILDSKPAVVRDKTHTPSSVAKDSPFLIRYGTFIAPFLFLPIAIATLTMCPWYLGWAFVILELIIMMKSIGKWILLGKHGELAKTPFMSAIFQSTALYLGVDYVLKVLPGDVVSGFSGTSHLLYHHISFVALYIFCIYTFFRATYSDPGFLPTAQNFDVRNEIVLRLAKQGLLDTRHYCVTCQIYKPMRSKHCKICDRCVAKFDHHCPWTHNCIGSQNHRQFMVFLFTFVPGIVFFDLMVVEYYRLAIEQRLGSVHPNCPLIPELCRLTDYDLPTMALMVWITFNWFWVAFLCAIQTYQVLINKTTNETVNWHRWAFAFWMTPLILT</sequence>
<dbReference type="Pfam" id="PF01529">
    <property type="entry name" value="DHHC"/>
    <property type="match status" value="1"/>
</dbReference>
<accession>A0A139AUN8</accession>
<comment type="catalytic activity">
    <reaction evidence="10 12">
        <text>L-cysteinyl-[protein] + hexadecanoyl-CoA = S-hexadecanoyl-L-cysteinyl-[protein] + CoA</text>
        <dbReference type="Rhea" id="RHEA:36683"/>
        <dbReference type="Rhea" id="RHEA-COMP:10131"/>
        <dbReference type="Rhea" id="RHEA-COMP:11032"/>
        <dbReference type="ChEBI" id="CHEBI:29950"/>
        <dbReference type="ChEBI" id="CHEBI:57287"/>
        <dbReference type="ChEBI" id="CHEBI:57379"/>
        <dbReference type="ChEBI" id="CHEBI:74151"/>
        <dbReference type="EC" id="2.3.1.225"/>
    </reaction>
</comment>
<keyword evidence="4" id="KW-0677">Repeat</keyword>
<keyword evidence="5 12" id="KW-1133">Transmembrane helix</keyword>
<dbReference type="Gene3D" id="1.25.40.20">
    <property type="entry name" value="Ankyrin repeat-containing domain"/>
    <property type="match status" value="1"/>
</dbReference>
<dbReference type="PROSITE" id="PS50088">
    <property type="entry name" value="ANK_REPEAT"/>
    <property type="match status" value="4"/>
</dbReference>
<dbReference type="Proteomes" id="UP000070544">
    <property type="component" value="Unassembled WGS sequence"/>
</dbReference>
<evidence type="ECO:0000256" key="12">
    <source>
        <dbReference type="RuleBase" id="RU079119"/>
    </source>
</evidence>